<sequence length="1324" mass="151777">MKFTSSLKLKLIYVFRINGDAHRGCLKIGEATSDNENIWGLEPNSKAINKAAKKRIDQYTQTAGIAYDLLYTELTIYNDKSGLKSFSDHEVHNVLTRSGVKKKTFDSKNKANEWFITDLETIKKAITAVKEGKDSLHASEVSDTQNPIVFRPEQKEAIDKTIKQFKKSNEMLWFAKMRFGKTLSALQVVKDHDFTRTLILTHRPVVDKGWFEDFGKIFYDSPQYAYGSKNQGNRFTTLERECKKGNSKYIYFASMQDLRGSELVGGNFNKNDELFGTTWDLVIVDEAHEGTQTELGTNVLSELKKENTKVLHLSGTPFNLLDNYQEEEIYTWDYVMEQKAKADWDKIHFGDPNPYASLPKLNIFTYDLGKLLHGYIDEEVAFNFREFFRVGETGSFLHEKDVLSFLNLICKSDTESNYPYSTEEYRDNFRHSLWMVPGVKEAKALSTMLKTHPVFSQFDIVNVAGDGDEEEANEEALKKVENAIGDNPHETYTITLSCGRLTTGVSVKAWTAVFMLSGSHNTSASAYMQTIFRVQTPATINGKVKEECFVFDFAPDRTLKVIAETARISAKAGTTTEQGRKNMGEFLNFCPIIAFDGSRMRDYDVNGMLEQLKKVYIERVVNNGFEDSHLYNRDQLEQLNDVEVEEFNGLKKVIGSTKAMPKSKDIEINKQGFTEEEREELEKAKKKAKKELTPEQNALLKRDKEQKKMRDTAVSILRGISIRMPLMIYGADVKNEETEISIDNFTELVDNQSWEEFMPKGVTKATFKKFKKYYEPDVFRAAGKRIRALARATDHLIIEDRIERITHIFSTFRNPDKETVLTPWRVVNMHLGDCLGGYVFLDEKREKTIAHPIYSSQGHVTDDVFATDARILEINSKSGLYPLYVAYSIFRNRVKEVYPNKEPNTLTIEQQQGLWDKTVAENVFVLCKTPMAKSITKRTLVGFRAANVNTHYFEDMVRQITQRPEKFIAKIKKGQSYWKANKNNDMKFNAIVGNPPYQETTEGTSDKPIYHLFMDIAYKISNKVTFITPGRFLFNAGKTPKDWNKKILNDKHFKVIWYESDSTNVFPNVDIKGGVAVTFRDKQQEFKEIGVFSSYPELSSIASKVGSNNSFTSISNVIYSQNKFNLNRLYKDFPEYKNIIGSNGTEKRFTTSIFQQLEIFKEEPKKDTDIKVLGLIDNTRVFRFIPAQYLEKHSNLDKSKVLLPFSNGSGSFGETLSSPVVAKPNEGFTQSFISIGIFDSSFEAEACRKYICSKFARALLGVLKVTQHNSKEVWQFIPLQKFTKHSDIDWSKSIFEIDKQLYKKYNLSEGEIEFIESMIKPMGQ</sequence>
<dbReference type="Pfam" id="PF04851">
    <property type="entry name" value="ResIII"/>
    <property type="match status" value="1"/>
</dbReference>
<dbReference type="GO" id="GO:0032259">
    <property type="term" value="P:methylation"/>
    <property type="evidence" value="ECO:0007669"/>
    <property type="project" value="InterPro"/>
</dbReference>
<dbReference type="InterPro" id="IPR029063">
    <property type="entry name" value="SAM-dependent_MTases_sf"/>
</dbReference>
<dbReference type="SMART" id="SM00487">
    <property type="entry name" value="DEXDc"/>
    <property type="match status" value="1"/>
</dbReference>
<dbReference type="SUPFAM" id="SSF53335">
    <property type="entry name" value="S-adenosyl-L-methionine-dependent methyltransferases"/>
    <property type="match status" value="1"/>
</dbReference>
<dbReference type="InterPro" id="IPR011639">
    <property type="entry name" value="MethylTrfase_TaqI-like_dom"/>
</dbReference>
<dbReference type="InterPro" id="IPR014001">
    <property type="entry name" value="Helicase_ATP-bd"/>
</dbReference>
<gene>
    <name evidence="3" type="ORF">G3O08_19020</name>
</gene>
<dbReference type="PANTHER" id="PTHR47396:SF1">
    <property type="entry name" value="ATP-DEPENDENT HELICASE IRC3-RELATED"/>
    <property type="match status" value="1"/>
</dbReference>
<dbReference type="GO" id="GO:0005829">
    <property type="term" value="C:cytosol"/>
    <property type="evidence" value="ECO:0007669"/>
    <property type="project" value="TreeGrafter"/>
</dbReference>
<dbReference type="GO" id="GO:0004386">
    <property type="term" value="F:helicase activity"/>
    <property type="evidence" value="ECO:0007669"/>
    <property type="project" value="UniProtKB-KW"/>
</dbReference>
<dbReference type="RefSeq" id="WP_163287038.1">
    <property type="nucleotide sequence ID" value="NZ_JAAGVY010000062.1"/>
</dbReference>
<evidence type="ECO:0000259" key="2">
    <source>
        <dbReference type="PROSITE" id="PS51192"/>
    </source>
</evidence>
<dbReference type="Pfam" id="PF07669">
    <property type="entry name" value="Eco57I"/>
    <property type="match status" value="1"/>
</dbReference>
<dbReference type="PROSITE" id="PS51192">
    <property type="entry name" value="HELICASE_ATP_BIND_1"/>
    <property type="match status" value="1"/>
</dbReference>
<feature type="coiled-coil region" evidence="1">
    <location>
        <begin position="671"/>
        <end position="698"/>
    </location>
</feature>
<comment type="caution">
    <text evidence="3">The sequence shown here is derived from an EMBL/GenBank/DDBJ whole genome shotgun (WGS) entry which is preliminary data.</text>
</comment>
<evidence type="ECO:0000313" key="4">
    <source>
        <dbReference type="Proteomes" id="UP000486602"/>
    </source>
</evidence>
<feature type="domain" description="Helicase ATP-binding" evidence="2">
    <location>
        <begin position="162"/>
        <end position="335"/>
    </location>
</feature>
<dbReference type="SUPFAM" id="SSF52540">
    <property type="entry name" value="P-loop containing nucleoside triphosphate hydrolases"/>
    <property type="match status" value="1"/>
</dbReference>
<dbReference type="GO" id="GO:0016787">
    <property type="term" value="F:hydrolase activity"/>
    <property type="evidence" value="ECO:0007669"/>
    <property type="project" value="InterPro"/>
</dbReference>
<organism evidence="3 4">
    <name type="scientific">Cryomorpha ignava</name>
    <dbReference type="NCBI Taxonomy" id="101383"/>
    <lineage>
        <taxon>Bacteria</taxon>
        <taxon>Pseudomonadati</taxon>
        <taxon>Bacteroidota</taxon>
        <taxon>Flavobacteriia</taxon>
        <taxon>Flavobacteriales</taxon>
        <taxon>Cryomorphaceae</taxon>
        <taxon>Cryomorpha</taxon>
    </lineage>
</organism>
<name>A0A7K3WVL8_9FLAO</name>
<dbReference type="Gene3D" id="3.40.50.300">
    <property type="entry name" value="P-loop containing nucleotide triphosphate hydrolases"/>
    <property type="match status" value="2"/>
</dbReference>
<proteinExistence type="predicted"/>
<dbReference type="PROSITE" id="PS00092">
    <property type="entry name" value="N6_MTASE"/>
    <property type="match status" value="1"/>
</dbReference>
<dbReference type="EMBL" id="JAAGVY010000062">
    <property type="protein sequence ID" value="NEN25588.1"/>
    <property type="molecule type" value="Genomic_DNA"/>
</dbReference>
<keyword evidence="1" id="KW-0175">Coiled coil</keyword>
<dbReference type="InterPro" id="IPR027417">
    <property type="entry name" value="P-loop_NTPase"/>
</dbReference>
<dbReference type="PANTHER" id="PTHR47396">
    <property type="entry name" value="TYPE I RESTRICTION ENZYME ECOKI R PROTEIN"/>
    <property type="match status" value="1"/>
</dbReference>
<dbReference type="Proteomes" id="UP000486602">
    <property type="component" value="Unassembled WGS sequence"/>
</dbReference>
<protein>
    <submittedName>
        <fullName evidence="3">DEAD/DEAH box helicase family protein</fullName>
    </submittedName>
</protein>
<keyword evidence="3" id="KW-0378">Hydrolase</keyword>
<accession>A0A7K3WVL8</accession>
<dbReference type="InterPro" id="IPR006935">
    <property type="entry name" value="Helicase/UvrB_N"/>
</dbReference>
<dbReference type="InterPro" id="IPR050742">
    <property type="entry name" value="Helicase_Restrict-Modif_Enz"/>
</dbReference>
<reference evidence="3 4" key="1">
    <citation type="submission" date="2020-02" db="EMBL/GenBank/DDBJ databases">
        <title>Out from the shadows clarifying the taxonomy of the family Cryomorphaceae and related taxa by utilizing the GTDB taxonomic framework.</title>
        <authorList>
            <person name="Bowman J.P."/>
        </authorList>
    </citation>
    <scope>NUCLEOTIDE SEQUENCE [LARGE SCALE GENOMIC DNA]</scope>
    <source>
        <strain evidence="3 4">QSSC 1-22</strain>
    </source>
</reference>
<evidence type="ECO:0000256" key="1">
    <source>
        <dbReference type="SAM" id="Coils"/>
    </source>
</evidence>
<dbReference type="Gene3D" id="3.40.50.150">
    <property type="entry name" value="Vaccinia Virus protein VP39"/>
    <property type="match status" value="1"/>
</dbReference>
<keyword evidence="3" id="KW-0347">Helicase</keyword>
<dbReference type="GO" id="GO:0006304">
    <property type="term" value="P:DNA modification"/>
    <property type="evidence" value="ECO:0007669"/>
    <property type="project" value="InterPro"/>
</dbReference>
<keyword evidence="3" id="KW-0547">Nucleotide-binding</keyword>
<keyword evidence="3" id="KW-0067">ATP-binding</keyword>
<evidence type="ECO:0000313" key="3">
    <source>
        <dbReference type="EMBL" id="NEN25588.1"/>
    </source>
</evidence>
<dbReference type="GO" id="GO:0005524">
    <property type="term" value="F:ATP binding"/>
    <property type="evidence" value="ECO:0007669"/>
    <property type="project" value="InterPro"/>
</dbReference>
<dbReference type="GO" id="GO:0009007">
    <property type="term" value="F:site-specific DNA-methyltransferase (adenine-specific) activity"/>
    <property type="evidence" value="ECO:0007669"/>
    <property type="project" value="UniProtKB-EC"/>
</dbReference>
<dbReference type="GO" id="GO:0003677">
    <property type="term" value="F:DNA binding"/>
    <property type="evidence" value="ECO:0007669"/>
    <property type="project" value="InterPro"/>
</dbReference>
<keyword evidence="4" id="KW-1185">Reference proteome</keyword>
<dbReference type="InterPro" id="IPR002052">
    <property type="entry name" value="DNA_methylase_N6_adenine_CS"/>
</dbReference>